<keyword evidence="19" id="KW-1185">Reference proteome</keyword>
<dbReference type="Pfam" id="PF00595">
    <property type="entry name" value="PDZ"/>
    <property type="match status" value="1"/>
</dbReference>
<feature type="compositionally biased region" description="Basic and acidic residues" evidence="16">
    <location>
        <begin position="816"/>
        <end position="831"/>
    </location>
</feature>
<dbReference type="PROSITE" id="PS50106">
    <property type="entry name" value="PDZ"/>
    <property type="match status" value="1"/>
</dbReference>
<sequence length="1404" mass="156166">MTTKRNLFLRLVPCRCLRGEEETVTTLDYSHCSLEQVPKEIFTFEKTLEELYLDANQIEELPKQLFNCQSLHKLSLPDNDLTTLPASIANLINLRELDVSKNGIQEFPENIKNCKVLTVVEASVNPISKLPDGFSQLLNLTQLYLNDAFLEFLPANFGRLTKLQILELRENQLKILPKTMSRLTQLERLDLGSNEFTEVPEVLEQLSGLKEFWMDGNRLTLIPGFIGTLKQLTYLDVSKNNIEVVEEGISGCESLQDLLLSSNSLQQLPESIGSLKKVTTLKIDENQLIYLPDSIGGLISVEELDCSFNEIETLPSSVGQLSNIRTFAADHNFLTQLPSEIGNWKHVTVLFLHSNKLEFLPEEMGDMQKLKVINLSDNRLKNLPFTFTKLQQLTAMWLSDNQSKPLIPLQKEADPDTQKTVLTNYMFPQQPRTEEVMFISDNESFNPSLWEEQRKQRAQVAFECDEDKDEREAPPREGNLKRYPTPYPDELKNMVKTVQTIVHRLKDEESTEDTAKESKREVQTVCVKDVGVKTSEIGSVKNKADERKQFSAGSSVQKPSEPEAEHSTANSQMTAHVKTSQNTKTVVNHEDMLEESEELSSDEEMKMAEMRPPLIETSINQPKVVALSNSKKDDSKDTDSLSDEATHNSNQNNSNCSSPSRMSDSVSLNTDSSQDISLCSPDKETRATVLSKIRREDENLNNLLQNGGELSTTVEEKLNVQEKVTNLSEYELSIEERLGLIGKGVDLSSPMEESHKLDQINMNISKLVSEEAVPVPVEKLETQKIVSVMGFLNNNTKEESEHLENGNKYRINKVNGHPEETVQSPSKDKLPKSTTVDGDSAELSVSRSTEDLSPQRSGPVMKSHSITSMDSGGLKIYDTVNENGSQQPNSVVKSGSDTADGKNIVRSKSATLLYDQPLQVFPGSSSSSDLVSSTKAVFKFDSNHNPEGANVVRGSVAGGAQMLCAPQYNIQYSSSAAAKDALWPHKQNTQVEQGSLPPSRPLRSDSTETPSYVKHSGNMNFSNHNNVRASAVYSTHQRMAGRHTDLWAVPPGDRLLPGATRHTLQRQSSVSSTASINIGDSGPSRRTQVPEGDYLTYRDLHSVGRAPAVMPGQQRPLSARTYSIDGPSVTRPQSARPSVSEIPERTMSVSDFNYSRTSPSKRANPRVNSEHSLLDPAGKTKVPHDWREQVLRHIEAKKLEKHPQASAPGDQCQDDVFISGQQNYSSATLSLKDVPPDSMKKTAMPLTNGQMCQPQRLQANYSQVHHLPPQSSVARHPSREQLIDYLMLKVAHQPPYTQSQCSPRQGHELAKQEIRVRVDKDPELGFSISGGVGGRGNPFRPEDDGIFVTRVQPDGPASKLLQPGDKIIQANGYSFINIDHGQAVSLLKTFQNAVELIIVREVSS</sequence>
<dbReference type="GO" id="GO:0005912">
    <property type="term" value="C:adherens junction"/>
    <property type="evidence" value="ECO:0007669"/>
    <property type="project" value="TreeGrafter"/>
</dbReference>
<dbReference type="InterPro" id="IPR032675">
    <property type="entry name" value="LRR_dom_sf"/>
</dbReference>
<dbReference type="FunFam" id="3.80.10.10:FF:000022">
    <property type="entry name" value="Erbin isoform 7"/>
    <property type="match status" value="1"/>
</dbReference>
<dbReference type="CDD" id="cd06749">
    <property type="entry name" value="PDZ_densin_erbin-like"/>
    <property type="match status" value="1"/>
</dbReference>
<keyword evidence="6" id="KW-0433">Leucine-rich repeat</keyword>
<dbReference type="GO" id="GO:0019901">
    <property type="term" value="F:protein kinase binding"/>
    <property type="evidence" value="ECO:0007669"/>
    <property type="project" value="TreeGrafter"/>
</dbReference>
<evidence type="ECO:0000313" key="18">
    <source>
        <dbReference type="EMBL" id="NWW09856.1"/>
    </source>
</evidence>
<evidence type="ECO:0000256" key="5">
    <source>
        <dbReference type="ARBA" id="ARBA00022553"/>
    </source>
</evidence>
<evidence type="ECO:0000256" key="7">
    <source>
        <dbReference type="ARBA" id="ARBA00022737"/>
    </source>
</evidence>
<feature type="compositionally biased region" description="Low complexity" evidence="16">
    <location>
        <begin position="648"/>
        <end position="660"/>
    </location>
</feature>
<reference evidence="18 19" key="1">
    <citation type="submission" date="2019-09" db="EMBL/GenBank/DDBJ databases">
        <title>Bird 10,000 Genomes (B10K) Project - Family phase.</title>
        <authorList>
            <person name="Zhang G."/>
        </authorList>
    </citation>
    <scope>NUCLEOTIDE SEQUENCE [LARGE SCALE GENOMIC DNA]</scope>
    <source>
        <strain evidence="18">B10K-DU-029-42</strain>
        <tissue evidence="18">Muscle</tissue>
    </source>
</reference>
<dbReference type="InterPro" id="IPR001611">
    <property type="entry name" value="Leu-rich_rpt"/>
</dbReference>
<evidence type="ECO:0000256" key="11">
    <source>
        <dbReference type="ARBA" id="ARBA00060371"/>
    </source>
</evidence>
<dbReference type="Gene3D" id="3.80.10.10">
    <property type="entry name" value="Ribonuclease Inhibitor"/>
    <property type="match status" value="3"/>
</dbReference>
<evidence type="ECO:0000256" key="2">
    <source>
        <dbReference type="ARBA" id="ARBA00004187"/>
    </source>
</evidence>
<dbReference type="InterPro" id="IPR055414">
    <property type="entry name" value="LRR_R13L4/SHOC2-like"/>
</dbReference>
<dbReference type="Proteomes" id="UP000542358">
    <property type="component" value="Unassembled WGS sequence"/>
</dbReference>
<dbReference type="GO" id="GO:0045211">
    <property type="term" value="C:postsynaptic membrane"/>
    <property type="evidence" value="ECO:0007669"/>
    <property type="project" value="TreeGrafter"/>
</dbReference>
<feature type="compositionally biased region" description="Polar residues" evidence="16">
    <location>
        <begin position="567"/>
        <end position="586"/>
    </location>
</feature>
<feature type="compositionally biased region" description="Polar residues" evidence="16">
    <location>
        <begin position="1065"/>
        <end position="1078"/>
    </location>
</feature>
<evidence type="ECO:0000313" key="19">
    <source>
        <dbReference type="Proteomes" id="UP000542358"/>
    </source>
</evidence>
<dbReference type="SMART" id="SM00365">
    <property type="entry name" value="LRR_SD22"/>
    <property type="match status" value="8"/>
</dbReference>
<feature type="non-terminal residue" evidence="18">
    <location>
        <position position="1404"/>
    </location>
</feature>
<dbReference type="Pfam" id="PF23598">
    <property type="entry name" value="LRR_14"/>
    <property type="match status" value="1"/>
</dbReference>
<dbReference type="SMART" id="SM00369">
    <property type="entry name" value="LRR_TYP"/>
    <property type="match status" value="11"/>
</dbReference>
<dbReference type="GO" id="GO:0098609">
    <property type="term" value="P:cell-cell adhesion"/>
    <property type="evidence" value="ECO:0007669"/>
    <property type="project" value="TreeGrafter"/>
</dbReference>
<accession>A0A7K6KB63</accession>
<evidence type="ECO:0000256" key="14">
    <source>
        <dbReference type="ARBA" id="ARBA00083415"/>
    </source>
</evidence>
<keyword evidence="9" id="KW-0472">Membrane</keyword>
<dbReference type="InterPro" id="IPR001478">
    <property type="entry name" value="PDZ"/>
</dbReference>
<dbReference type="SMART" id="SM00228">
    <property type="entry name" value="PDZ"/>
    <property type="match status" value="1"/>
</dbReference>
<evidence type="ECO:0000256" key="16">
    <source>
        <dbReference type="SAM" id="MobiDB-lite"/>
    </source>
</evidence>
<dbReference type="Pfam" id="PF13855">
    <property type="entry name" value="LRR_8"/>
    <property type="match status" value="3"/>
</dbReference>
<dbReference type="FunFam" id="3.80.10.10:FF:000020">
    <property type="entry name" value="Erbin isoform 7"/>
    <property type="match status" value="1"/>
</dbReference>
<dbReference type="PANTHER" id="PTHR23119:SF46">
    <property type="entry name" value="ERBB2 INTERACTING PROTEIN"/>
    <property type="match status" value="1"/>
</dbReference>
<evidence type="ECO:0000256" key="3">
    <source>
        <dbReference type="ARBA" id="ARBA00007772"/>
    </source>
</evidence>
<feature type="region of interest" description="Disordered" evidence="16">
    <location>
        <begin position="883"/>
        <end position="902"/>
    </location>
</feature>
<dbReference type="SUPFAM" id="SSF52058">
    <property type="entry name" value="L domain-like"/>
    <property type="match status" value="2"/>
</dbReference>
<dbReference type="GO" id="GO:0030056">
    <property type="term" value="C:hemidesmosome"/>
    <property type="evidence" value="ECO:0007669"/>
    <property type="project" value="UniProtKB-SubCell"/>
</dbReference>
<keyword evidence="8" id="KW-0965">Cell junction</keyword>
<dbReference type="PROSITE" id="PS51450">
    <property type="entry name" value="LRR"/>
    <property type="match status" value="3"/>
</dbReference>
<dbReference type="InterPro" id="IPR050614">
    <property type="entry name" value="Synaptic_Scaffolding_LAP-MAGUK"/>
</dbReference>
<feature type="region of interest" description="Disordered" evidence="16">
    <location>
        <begin position="816"/>
        <end position="869"/>
    </location>
</feature>
<feature type="compositionally biased region" description="Polar residues" evidence="16">
    <location>
        <begin position="1147"/>
        <end position="1167"/>
    </location>
</feature>
<protein>
    <recommendedName>
        <fullName evidence="12">Erbin</fullName>
    </recommendedName>
    <alternativeName>
        <fullName evidence="13">Densin-180-like protein</fullName>
    </alternativeName>
    <alternativeName>
        <fullName evidence="15">Erbb2-interacting protein</fullName>
    </alternativeName>
    <alternativeName>
        <fullName evidence="14">Protein LAP2</fullName>
    </alternativeName>
</protein>
<keyword evidence="10" id="KW-0539">Nucleus</keyword>
<comment type="similarity">
    <text evidence="3">Belongs to the LAP (LRR and PDZ) protein family.</text>
</comment>
<feature type="compositionally biased region" description="Polar residues" evidence="16">
    <location>
        <begin position="832"/>
        <end position="856"/>
    </location>
</feature>
<feature type="region of interest" description="Disordered" evidence="16">
    <location>
        <begin position="987"/>
        <end position="1011"/>
    </location>
</feature>
<evidence type="ECO:0000259" key="17">
    <source>
        <dbReference type="PROSITE" id="PS50106"/>
    </source>
</evidence>
<keyword evidence="5" id="KW-0597">Phosphoprotein</keyword>
<dbReference type="GO" id="GO:0016323">
    <property type="term" value="C:basolateral plasma membrane"/>
    <property type="evidence" value="ECO:0007669"/>
    <property type="project" value="UniProtKB-SubCell"/>
</dbReference>
<feature type="compositionally biased region" description="Basic and acidic residues" evidence="16">
    <location>
        <begin position="470"/>
        <end position="480"/>
    </location>
</feature>
<feature type="compositionally biased region" description="Basic and acidic residues" evidence="16">
    <location>
        <begin position="630"/>
        <end position="639"/>
    </location>
</feature>
<evidence type="ECO:0000256" key="4">
    <source>
        <dbReference type="ARBA" id="ARBA00022475"/>
    </source>
</evidence>
<dbReference type="GO" id="GO:0045197">
    <property type="term" value="P:establishment or maintenance of epithelial cell apical/basal polarity"/>
    <property type="evidence" value="ECO:0007669"/>
    <property type="project" value="TreeGrafter"/>
</dbReference>
<evidence type="ECO:0000256" key="15">
    <source>
        <dbReference type="ARBA" id="ARBA00084015"/>
    </source>
</evidence>
<feature type="compositionally biased region" description="Polar residues" evidence="16">
    <location>
        <begin position="661"/>
        <end position="677"/>
    </location>
</feature>
<name>A0A7K6KB63_9PASE</name>
<dbReference type="GO" id="GO:0043113">
    <property type="term" value="P:receptor clustering"/>
    <property type="evidence" value="ECO:0007669"/>
    <property type="project" value="TreeGrafter"/>
</dbReference>
<dbReference type="PANTHER" id="PTHR23119">
    <property type="entry name" value="DISCS LARGE"/>
    <property type="match status" value="1"/>
</dbReference>
<keyword evidence="4" id="KW-1003">Cell membrane</keyword>
<feature type="domain" description="PDZ" evidence="17">
    <location>
        <begin position="1313"/>
        <end position="1402"/>
    </location>
</feature>
<feature type="region of interest" description="Disordered" evidence="16">
    <location>
        <begin position="462"/>
        <end position="489"/>
    </location>
</feature>
<dbReference type="GO" id="GO:0010468">
    <property type="term" value="P:regulation of gene expression"/>
    <property type="evidence" value="ECO:0007669"/>
    <property type="project" value="UniProtKB-ARBA"/>
</dbReference>
<proteinExistence type="inferred from homology"/>
<dbReference type="Gene3D" id="2.30.42.10">
    <property type="match status" value="1"/>
</dbReference>
<dbReference type="GO" id="GO:0014069">
    <property type="term" value="C:postsynaptic density"/>
    <property type="evidence" value="ECO:0007669"/>
    <property type="project" value="TreeGrafter"/>
</dbReference>
<feature type="region of interest" description="Disordered" evidence="16">
    <location>
        <begin position="538"/>
        <end position="680"/>
    </location>
</feature>
<organism evidence="18 19">
    <name type="scientific">Oreocharis arfaki</name>
    <name type="common">tit berrypecker</name>
    <dbReference type="NCBI Taxonomy" id="979223"/>
    <lineage>
        <taxon>Eukaryota</taxon>
        <taxon>Metazoa</taxon>
        <taxon>Chordata</taxon>
        <taxon>Craniata</taxon>
        <taxon>Vertebrata</taxon>
        <taxon>Euteleostomi</taxon>
        <taxon>Archelosauria</taxon>
        <taxon>Archosauria</taxon>
        <taxon>Dinosauria</taxon>
        <taxon>Saurischia</taxon>
        <taxon>Theropoda</taxon>
        <taxon>Coelurosauria</taxon>
        <taxon>Aves</taxon>
        <taxon>Neognathae</taxon>
        <taxon>Neoaves</taxon>
        <taxon>Telluraves</taxon>
        <taxon>Australaves</taxon>
        <taxon>Passeriformes</taxon>
        <taxon>Passeroidea</taxon>
        <taxon>Paramythiidae</taxon>
        <taxon>Oreocharis</taxon>
    </lineage>
</organism>
<dbReference type="GO" id="GO:0098968">
    <property type="term" value="P:neurotransmitter receptor transport postsynaptic membrane to endosome"/>
    <property type="evidence" value="ECO:0007669"/>
    <property type="project" value="TreeGrafter"/>
</dbReference>
<dbReference type="EMBL" id="VZRR01009511">
    <property type="protein sequence ID" value="NWW09856.1"/>
    <property type="molecule type" value="Genomic_DNA"/>
</dbReference>
<gene>
    <name evidence="18" type="primary">Erbin</name>
    <name evidence="18" type="ORF">OREARF_R07891</name>
</gene>
<evidence type="ECO:0000256" key="10">
    <source>
        <dbReference type="ARBA" id="ARBA00023242"/>
    </source>
</evidence>
<feature type="compositionally biased region" description="Polar residues" evidence="16">
    <location>
        <begin position="883"/>
        <end position="897"/>
    </location>
</feature>
<dbReference type="FunFam" id="2.30.42.10:FF:000036">
    <property type="entry name" value="Erbin isoform 7"/>
    <property type="match status" value="1"/>
</dbReference>
<evidence type="ECO:0000256" key="6">
    <source>
        <dbReference type="ARBA" id="ARBA00022614"/>
    </source>
</evidence>
<feature type="region of interest" description="Disordered" evidence="16">
    <location>
        <begin position="1062"/>
        <end position="1091"/>
    </location>
</feature>
<evidence type="ECO:0000256" key="1">
    <source>
        <dbReference type="ARBA" id="ARBA00004126"/>
    </source>
</evidence>
<dbReference type="GO" id="GO:0070433">
    <property type="term" value="P:negative regulation of nucleotide-binding oligomerization domain containing 2 signaling pathway"/>
    <property type="evidence" value="ECO:0007669"/>
    <property type="project" value="UniProtKB-ARBA"/>
</dbReference>
<dbReference type="SUPFAM" id="SSF50156">
    <property type="entry name" value="PDZ domain-like"/>
    <property type="match status" value="1"/>
</dbReference>
<evidence type="ECO:0000256" key="12">
    <source>
        <dbReference type="ARBA" id="ARBA00074479"/>
    </source>
</evidence>
<comment type="caution">
    <text evidence="18">The sequence shown here is derived from an EMBL/GenBank/DDBJ whole genome shotgun (WGS) entry which is preliminary data.</text>
</comment>
<dbReference type="FunFam" id="3.80.10.10:FF:000013">
    <property type="entry name" value="Erbin isoform 7"/>
    <property type="match status" value="1"/>
</dbReference>
<evidence type="ECO:0000256" key="13">
    <source>
        <dbReference type="ARBA" id="ARBA00076296"/>
    </source>
</evidence>
<feature type="compositionally biased region" description="Acidic residues" evidence="16">
    <location>
        <begin position="592"/>
        <end position="602"/>
    </location>
</feature>
<keyword evidence="7" id="KW-0677">Repeat</keyword>
<feature type="non-terminal residue" evidence="18">
    <location>
        <position position="1"/>
    </location>
</feature>
<dbReference type="InterPro" id="IPR003591">
    <property type="entry name" value="Leu-rich_rpt_typical-subtyp"/>
</dbReference>
<feature type="region of interest" description="Disordered" evidence="16">
    <location>
        <begin position="1108"/>
        <end position="1181"/>
    </location>
</feature>
<dbReference type="GO" id="GO:0031965">
    <property type="term" value="C:nuclear membrane"/>
    <property type="evidence" value="ECO:0007669"/>
    <property type="project" value="UniProtKB-SubCell"/>
</dbReference>
<dbReference type="SMART" id="SM00364">
    <property type="entry name" value="LRR_BAC"/>
    <property type="match status" value="11"/>
</dbReference>
<dbReference type="GO" id="GO:0098887">
    <property type="term" value="P:neurotransmitter receptor transport, endosome to postsynaptic membrane"/>
    <property type="evidence" value="ECO:0007669"/>
    <property type="project" value="TreeGrafter"/>
</dbReference>
<comment type="subcellular location">
    <subcellularLocation>
        <location evidence="2">Basolateral cell membrane</location>
    </subcellularLocation>
    <subcellularLocation>
        <location evidence="11">Cell junction</location>
        <location evidence="11">Hemidesmosome</location>
    </subcellularLocation>
    <subcellularLocation>
        <location evidence="1">Nucleus membrane</location>
    </subcellularLocation>
</comment>
<evidence type="ECO:0000256" key="9">
    <source>
        <dbReference type="ARBA" id="ARBA00023136"/>
    </source>
</evidence>
<dbReference type="InterPro" id="IPR036034">
    <property type="entry name" value="PDZ_sf"/>
</dbReference>
<evidence type="ECO:0000256" key="8">
    <source>
        <dbReference type="ARBA" id="ARBA00022949"/>
    </source>
</evidence>